<evidence type="ECO:0000313" key="2">
    <source>
        <dbReference type="Proteomes" id="UP000314294"/>
    </source>
</evidence>
<proteinExistence type="predicted"/>
<evidence type="ECO:0000313" key="1">
    <source>
        <dbReference type="EMBL" id="TNN64452.1"/>
    </source>
</evidence>
<dbReference type="OrthoDB" id="10681829at2759"/>
<sequence>MFEVTCGALPGREAHKAAVKMKLLSPAHGLLAGGKTGSKKSGRAQFWVKMSDMLRLRGMMCSISGVCRLVHGSPVWEQSSFLMMESMSHSRLLLNMSRSRSVGKRSWQIPPLPLIVPFRKMEVSICMDEEPFPPMGESRSCCLALASALASLARFSSPFKHLKELWLWLLL</sequence>
<keyword evidence="2" id="KW-1185">Reference proteome</keyword>
<dbReference type="Proteomes" id="UP000314294">
    <property type="component" value="Unassembled WGS sequence"/>
</dbReference>
<organism evidence="1 2">
    <name type="scientific">Liparis tanakae</name>
    <name type="common">Tanaka's snailfish</name>
    <dbReference type="NCBI Taxonomy" id="230148"/>
    <lineage>
        <taxon>Eukaryota</taxon>
        <taxon>Metazoa</taxon>
        <taxon>Chordata</taxon>
        <taxon>Craniata</taxon>
        <taxon>Vertebrata</taxon>
        <taxon>Euteleostomi</taxon>
        <taxon>Actinopterygii</taxon>
        <taxon>Neopterygii</taxon>
        <taxon>Teleostei</taxon>
        <taxon>Neoteleostei</taxon>
        <taxon>Acanthomorphata</taxon>
        <taxon>Eupercaria</taxon>
        <taxon>Perciformes</taxon>
        <taxon>Cottioidei</taxon>
        <taxon>Cottales</taxon>
        <taxon>Liparidae</taxon>
        <taxon>Liparis</taxon>
    </lineage>
</organism>
<gene>
    <name evidence="1" type="ORF">EYF80_025303</name>
</gene>
<comment type="caution">
    <text evidence="1">The sequence shown here is derived from an EMBL/GenBank/DDBJ whole genome shotgun (WGS) entry which is preliminary data.</text>
</comment>
<protein>
    <submittedName>
        <fullName evidence="1">Uncharacterized protein</fullName>
    </submittedName>
</protein>
<dbReference type="EMBL" id="SRLO01000252">
    <property type="protein sequence ID" value="TNN64452.1"/>
    <property type="molecule type" value="Genomic_DNA"/>
</dbReference>
<name>A0A4Z2HHY8_9TELE</name>
<accession>A0A4Z2HHY8</accession>
<reference evidence="1 2" key="1">
    <citation type="submission" date="2019-03" db="EMBL/GenBank/DDBJ databases">
        <title>First draft genome of Liparis tanakae, snailfish: a comprehensive survey of snailfish specific genes.</title>
        <authorList>
            <person name="Kim W."/>
            <person name="Song I."/>
            <person name="Jeong J.-H."/>
            <person name="Kim D."/>
            <person name="Kim S."/>
            <person name="Ryu S."/>
            <person name="Song J.Y."/>
            <person name="Lee S.K."/>
        </authorList>
    </citation>
    <scope>NUCLEOTIDE SEQUENCE [LARGE SCALE GENOMIC DNA]</scope>
    <source>
        <tissue evidence="1">Muscle</tissue>
    </source>
</reference>
<dbReference type="AlphaFoldDB" id="A0A4Z2HHY8"/>